<reference evidence="2 3" key="1">
    <citation type="journal article" date="2012" name="J. Bacteriol.">
        <title>Genome sequence of benzo(a)pyrene-degrading bacterium Novosphingobium pentaromativorans US6-1.</title>
        <authorList>
            <person name="Luo Y.R."/>
            <person name="Kang S.G."/>
            <person name="Kim S.J."/>
            <person name="Kim M.R."/>
            <person name="Li N."/>
            <person name="Lee J.H."/>
            <person name="Kwon K.K."/>
        </authorList>
    </citation>
    <scope>NUCLEOTIDE SEQUENCE [LARGE SCALE GENOMIC DNA]</scope>
    <source>
        <strain evidence="2 3">US6-1</strain>
    </source>
</reference>
<dbReference type="Proteomes" id="UP000004030">
    <property type="component" value="Unassembled WGS sequence"/>
</dbReference>
<name>G6EDD4_9SPHN</name>
<protein>
    <submittedName>
        <fullName evidence="2">Uncharacterized protein</fullName>
    </submittedName>
</protein>
<evidence type="ECO:0000313" key="3">
    <source>
        <dbReference type="Proteomes" id="UP000004030"/>
    </source>
</evidence>
<evidence type="ECO:0000313" key="2">
    <source>
        <dbReference type="EMBL" id="EHJ60733.1"/>
    </source>
</evidence>
<dbReference type="eggNOG" id="COG4469">
    <property type="taxonomic scope" value="Bacteria"/>
</dbReference>
<proteinExistence type="predicted"/>
<dbReference type="RefSeq" id="WP_007013270.1">
    <property type="nucleotide sequence ID" value="NZ_AGFM01000033.1"/>
</dbReference>
<keyword evidence="3" id="KW-1185">Reference proteome</keyword>
<dbReference type="AlphaFoldDB" id="G6EDD4"/>
<dbReference type="PATRIC" id="fig|1088721.7.peg.1972"/>
<feature type="region of interest" description="Disordered" evidence="1">
    <location>
        <begin position="214"/>
        <end position="282"/>
    </location>
</feature>
<feature type="compositionally biased region" description="Basic and acidic residues" evidence="1">
    <location>
        <begin position="222"/>
        <end position="239"/>
    </location>
</feature>
<gene>
    <name evidence="2" type="ORF">NSU_2355</name>
</gene>
<dbReference type="OrthoDB" id="7495417at2"/>
<dbReference type="EMBL" id="AGFM01000033">
    <property type="protein sequence ID" value="EHJ60733.1"/>
    <property type="molecule type" value="Genomic_DNA"/>
</dbReference>
<evidence type="ECO:0000256" key="1">
    <source>
        <dbReference type="SAM" id="MobiDB-lite"/>
    </source>
</evidence>
<sequence>MSMVQQLMEQPKHRNSLGYVIMKRGIGVGSEDAMIVWGIKPDGTRLFIDEARRGGADRLKCECGADLIARKGNLRAHHFAHASGAAEGCKEAHLNALSKFAADALKRLSKVRIPRIPGKAQITVFAEAIPEVFGGFAGVRIVRGSGDIRRELCILFTIKRAKSPPRKETFEQAGISAMAVDLSPFRNSPDGRIADAIAFAADRSWLYNSRNPAVETALPTDPGRRSELSRRTRGHEDGRPPTLHMQDVESLAAAAGDQAASSMDQTRPGSSDHQVDWSSLSPAELKKRLFGDRFGD</sequence>
<dbReference type="KEGG" id="npn:JI59_08320"/>
<accession>G6EDD4</accession>
<feature type="compositionally biased region" description="Polar residues" evidence="1">
    <location>
        <begin position="261"/>
        <end position="281"/>
    </location>
</feature>
<dbReference type="STRING" id="1088721.JI59_08320"/>
<comment type="caution">
    <text evidence="2">The sequence shown here is derived from an EMBL/GenBank/DDBJ whole genome shotgun (WGS) entry which is preliminary data.</text>
</comment>
<organism evidence="2 3">
    <name type="scientific">Novosphingobium pentaromativorans US6-1</name>
    <dbReference type="NCBI Taxonomy" id="1088721"/>
    <lineage>
        <taxon>Bacteria</taxon>
        <taxon>Pseudomonadati</taxon>
        <taxon>Pseudomonadota</taxon>
        <taxon>Alphaproteobacteria</taxon>
        <taxon>Sphingomonadales</taxon>
        <taxon>Sphingomonadaceae</taxon>
        <taxon>Novosphingobium</taxon>
    </lineage>
</organism>